<dbReference type="EMBL" id="APWK03000006">
    <property type="protein sequence ID" value="PHH55920.1"/>
    <property type="molecule type" value="Genomic_DNA"/>
</dbReference>
<comment type="caution">
    <text evidence="2">The sequence shown here is derived from an EMBL/GenBank/DDBJ whole genome shotgun (WGS) entry which is preliminary data.</text>
</comment>
<accession>A0A2C5XK11</accession>
<dbReference type="Proteomes" id="UP000222788">
    <property type="component" value="Unassembled WGS sequence"/>
</dbReference>
<keyword evidence="3" id="KW-1185">Reference proteome</keyword>
<reference evidence="2 3" key="2">
    <citation type="journal article" date="2013" name="IMA Fungus">
        <title>IMA Genome-F 1: Ceratocystis fimbriata: Draft nuclear genome sequence for the plant pathogen, Ceratocystis fimbriata.</title>
        <authorList>
            <person name="Wilken P.M."/>
            <person name="Steenkamp E.T."/>
            <person name="Wingfield M.J."/>
            <person name="de Beer Z.W."/>
            <person name="Wingfield B.D."/>
        </authorList>
    </citation>
    <scope>NUCLEOTIDE SEQUENCE [LARGE SCALE GENOMIC DNA]</scope>
    <source>
        <strain evidence="2 3">CBS 114723</strain>
    </source>
</reference>
<dbReference type="PANTHER" id="PTHR36182">
    <property type="entry name" value="PROTEIN, PUTATIVE (AFU_ORTHOLOGUE AFUA_6G10930)-RELATED"/>
    <property type="match status" value="1"/>
</dbReference>
<dbReference type="STRING" id="1035309.A0A2C5XK11"/>
<evidence type="ECO:0000256" key="1">
    <source>
        <dbReference type="SAM" id="SignalP"/>
    </source>
</evidence>
<evidence type="ECO:0008006" key="4">
    <source>
        <dbReference type="Google" id="ProtNLM"/>
    </source>
</evidence>
<sequence>MTSFSTLFAAMLAVASTASAHMKITSPVPINAASLNNFPLAADGSDFPCKFGSNGYEYSSDSTENKYSVGSTNNHLAFMGSAVHAGGSCQVSLTYDRPPTKDSVWKVITSFEGGCPAKDQAGNFPVEDPNYIDPYTYNFTVPDGLEPGQYTLALTWFNKLGNREMYMNCALATLEGTGGDKSVYDSLPNMVVANIGNGCSTPPATDLQYPDPGLNLQLFNGATEAWGNLVGTCTAFTGPAVSSLPAGTAPSYPTQVAQDSTAPSYGVPTNAPGGAYAPSGGSQAAPTKYVPSGGLFLATSDVKVTATPTMTYYSPTPTQTSNVVSDSVYEAGTSCDYSQEGEWNCIGESSFQRCASGEWSAVTKLASGIVCTPGKSKDFVYKASGSGVKRALRIGAKMVGFSA</sequence>
<reference evidence="2 3" key="1">
    <citation type="journal article" date="2013" name="Fungal Biol.">
        <title>Analysis of microsatellite markers in the genome of the plant pathogen Ceratocystis fimbriata.</title>
        <authorList>
            <person name="Simpson M.C."/>
            <person name="Wilken P.M."/>
            <person name="Coetzee M.P."/>
            <person name="Wingfield M.J."/>
            <person name="Wingfield B.D."/>
        </authorList>
    </citation>
    <scope>NUCLEOTIDE SEQUENCE [LARGE SCALE GENOMIC DNA]</scope>
    <source>
        <strain evidence="2 3">CBS 114723</strain>
    </source>
</reference>
<dbReference type="Gene3D" id="2.70.50.70">
    <property type="match status" value="1"/>
</dbReference>
<dbReference type="OrthoDB" id="2342176at2759"/>
<evidence type="ECO:0000313" key="2">
    <source>
        <dbReference type="EMBL" id="PHH55920.1"/>
    </source>
</evidence>
<keyword evidence="1" id="KW-0732">Signal</keyword>
<organism evidence="2 3">
    <name type="scientific">Ceratocystis fimbriata CBS 114723</name>
    <dbReference type="NCBI Taxonomy" id="1035309"/>
    <lineage>
        <taxon>Eukaryota</taxon>
        <taxon>Fungi</taxon>
        <taxon>Dikarya</taxon>
        <taxon>Ascomycota</taxon>
        <taxon>Pezizomycotina</taxon>
        <taxon>Sordariomycetes</taxon>
        <taxon>Hypocreomycetidae</taxon>
        <taxon>Microascales</taxon>
        <taxon>Ceratocystidaceae</taxon>
        <taxon>Ceratocystis</taxon>
    </lineage>
</organism>
<protein>
    <recommendedName>
        <fullName evidence="4">Chitin-binding type-4 domain-containing protein</fullName>
    </recommendedName>
</protein>
<name>A0A2C5XK11_9PEZI</name>
<proteinExistence type="predicted"/>
<gene>
    <name evidence="2" type="ORF">CFIMG_008380RA00001</name>
</gene>
<feature type="chain" id="PRO_5012564325" description="Chitin-binding type-4 domain-containing protein" evidence="1">
    <location>
        <begin position="21"/>
        <end position="403"/>
    </location>
</feature>
<evidence type="ECO:0000313" key="3">
    <source>
        <dbReference type="Proteomes" id="UP000222788"/>
    </source>
</evidence>
<feature type="signal peptide" evidence="1">
    <location>
        <begin position="1"/>
        <end position="20"/>
    </location>
</feature>
<dbReference type="AlphaFoldDB" id="A0A2C5XK11"/>
<dbReference type="PANTHER" id="PTHR36182:SF2">
    <property type="entry name" value="LYTIC POLYSACCHARIDE MONOOXYGENASE"/>
    <property type="match status" value="1"/>
</dbReference>